<comment type="caution">
    <text evidence="16">The sequence shown here is derived from an EMBL/GenBank/DDBJ whole genome shotgun (WGS) entry which is preliminary data.</text>
</comment>
<evidence type="ECO:0000313" key="16">
    <source>
        <dbReference type="EMBL" id="OFW34375.1"/>
    </source>
</evidence>
<dbReference type="SUPFAM" id="SSF56601">
    <property type="entry name" value="beta-lactamase/transpeptidase-like"/>
    <property type="match status" value="1"/>
</dbReference>
<dbReference type="InterPro" id="IPR012338">
    <property type="entry name" value="Beta-lactam/transpept-like"/>
</dbReference>
<dbReference type="SMART" id="SM00740">
    <property type="entry name" value="PASTA"/>
    <property type="match status" value="3"/>
</dbReference>
<dbReference type="AlphaFoldDB" id="A0A1F2UTD1"/>
<dbReference type="GO" id="GO:0009252">
    <property type="term" value="P:peptidoglycan biosynthetic process"/>
    <property type="evidence" value="ECO:0007669"/>
    <property type="project" value="UniProtKB-KW"/>
</dbReference>
<accession>A0A1F2UTD1</accession>
<evidence type="ECO:0000256" key="4">
    <source>
        <dbReference type="ARBA" id="ARBA00022670"/>
    </source>
</evidence>
<dbReference type="Gene3D" id="3.40.710.10">
    <property type="entry name" value="DD-peptidase/beta-lactamase superfamily"/>
    <property type="match status" value="1"/>
</dbReference>
<dbReference type="SUPFAM" id="SSF53955">
    <property type="entry name" value="Lysozyme-like"/>
    <property type="match status" value="1"/>
</dbReference>
<dbReference type="InterPro" id="IPR001264">
    <property type="entry name" value="Glyco_trans_51"/>
</dbReference>
<keyword evidence="10" id="KW-0511">Multifunctional enzyme</keyword>
<comment type="similarity">
    <text evidence="2">In the N-terminal section; belongs to the glycosyltransferase 51 family.</text>
</comment>
<keyword evidence="9" id="KW-0573">Peptidoglycan synthesis</keyword>
<evidence type="ECO:0000256" key="2">
    <source>
        <dbReference type="ARBA" id="ARBA00007739"/>
    </source>
</evidence>
<proteinExistence type="inferred from homology"/>
<dbReference type="FunFam" id="1.10.3810.10:FF:000001">
    <property type="entry name" value="Penicillin-binding protein 1A"/>
    <property type="match status" value="1"/>
</dbReference>
<evidence type="ECO:0000256" key="11">
    <source>
        <dbReference type="ARBA" id="ARBA00023316"/>
    </source>
</evidence>
<dbReference type="PANTHER" id="PTHR32282">
    <property type="entry name" value="BINDING PROTEIN TRANSPEPTIDASE, PUTATIVE-RELATED"/>
    <property type="match status" value="1"/>
</dbReference>
<evidence type="ECO:0000256" key="6">
    <source>
        <dbReference type="ARBA" id="ARBA00022679"/>
    </source>
</evidence>
<dbReference type="EMBL" id="MELI01000046">
    <property type="protein sequence ID" value="OFW34375.1"/>
    <property type="molecule type" value="Genomic_DNA"/>
</dbReference>
<comment type="catalytic activity">
    <reaction evidence="13">
        <text>[GlcNAc-(1-&gt;4)-Mur2Ac(oyl-L-Ala-gamma-D-Glu-L-Lys-D-Ala-D-Ala)](n)-di-trans,octa-cis-undecaprenyl diphosphate + beta-D-GlcNAc-(1-&gt;4)-Mur2Ac(oyl-L-Ala-gamma-D-Glu-L-Lys-D-Ala-D-Ala)-di-trans,octa-cis-undecaprenyl diphosphate = [GlcNAc-(1-&gt;4)-Mur2Ac(oyl-L-Ala-gamma-D-Glu-L-Lys-D-Ala-D-Ala)](n+1)-di-trans,octa-cis-undecaprenyl diphosphate + di-trans,octa-cis-undecaprenyl diphosphate + H(+)</text>
        <dbReference type="Rhea" id="RHEA:23708"/>
        <dbReference type="Rhea" id="RHEA-COMP:9602"/>
        <dbReference type="Rhea" id="RHEA-COMP:9603"/>
        <dbReference type="ChEBI" id="CHEBI:15378"/>
        <dbReference type="ChEBI" id="CHEBI:58405"/>
        <dbReference type="ChEBI" id="CHEBI:60033"/>
        <dbReference type="ChEBI" id="CHEBI:78435"/>
        <dbReference type="EC" id="2.4.99.28"/>
    </reaction>
</comment>
<evidence type="ECO:0000256" key="14">
    <source>
        <dbReference type="SAM" id="Phobius"/>
    </source>
</evidence>
<keyword evidence="5" id="KW-0328">Glycosyltransferase</keyword>
<dbReference type="PROSITE" id="PS51178">
    <property type="entry name" value="PASTA"/>
    <property type="match status" value="2"/>
</dbReference>
<keyword evidence="6" id="KW-0808">Transferase</keyword>
<dbReference type="InterPro" id="IPR001460">
    <property type="entry name" value="PCN-bd_Tpept"/>
</dbReference>
<keyword evidence="14" id="KW-1133">Transmembrane helix</keyword>
<keyword evidence="14" id="KW-0812">Transmembrane</keyword>
<evidence type="ECO:0000259" key="15">
    <source>
        <dbReference type="PROSITE" id="PS51178"/>
    </source>
</evidence>
<gene>
    <name evidence="16" type="ORF">A2074_04780</name>
</gene>
<dbReference type="Proteomes" id="UP000178086">
    <property type="component" value="Unassembled WGS sequence"/>
</dbReference>
<dbReference type="InterPro" id="IPR036950">
    <property type="entry name" value="PBP_transglycosylase"/>
</dbReference>
<dbReference type="InterPro" id="IPR023346">
    <property type="entry name" value="Lysozyme-like_dom_sf"/>
</dbReference>
<dbReference type="Pfam" id="PF00912">
    <property type="entry name" value="Transgly"/>
    <property type="match status" value="1"/>
</dbReference>
<evidence type="ECO:0000256" key="13">
    <source>
        <dbReference type="ARBA" id="ARBA00049902"/>
    </source>
</evidence>
<dbReference type="InterPro" id="IPR005543">
    <property type="entry name" value="PASTA_dom"/>
</dbReference>
<keyword evidence="11" id="KW-0961">Cell wall biogenesis/degradation</keyword>
<dbReference type="GO" id="GO:0008658">
    <property type="term" value="F:penicillin binding"/>
    <property type="evidence" value="ECO:0007669"/>
    <property type="project" value="InterPro"/>
</dbReference>
<evidence type="ECO:0000256" key="5">
    <source>
        <dbReference type="ARBA" id="ARBA00022676"/>
    </source>
</evidence>
<dbReference type="NCBIfam" id="TIGR02074">
    <property type="entry name" value="PBP_1a_fam"/>
    <property type="match status" value="1"/>
</dbReference>
<evidence type="ECO:0000256" key="9">
    <source>
        <dbReference type="ARBA" id="ARBA00022984"/>
    </source>
</evidence>
<dbReference type="InterPro" id="IPR050396">
    <property type="entry name" value="Glycosyltr_51/Transpeptidase"/>
</dbReference>
<dbReference type="GO" id="GO:0009002">
    <property type="term" value="F:serine-type D-Ala-D-Ala carboxypeptidase activity"/>
    <property type="evidence" value="ECO:0007669"/>
    <property type="project" value="UniProtKB-EC"/>
</dbReference>
<evidence type="ECO:0000256" key="7">
    <source>
        <dbReference type="ARBA" id="ARBA00022801"/>
    </source>
</evidence>
<dbReference type="GO" id="GO:0008360">
    <property type="term" value="P:regulation of cell shape"/>
    <property type="evidence" value="ECO:0007669"/>
    <property type="project" value="UniProtKB-KW"/>
</dbReference>
<dbReference type="Gene3D" id="1.10.3810.10">
    <property type="entry name" value="Biosynthetic peptidoglycan transglycosylase-like"/>
    <property type="match status" value="1"/>
</dbReference>
<evidence type="ECO:0000256" key="10">
    <source>
        <dbReference type="ARBA" id="ARBA00023268"/>
    </source>
</evidence>
<keyword evidence="3" id="KW-0121">Carboxypeptidase</keyword>
<keyword evidence="4" id="KW-0645">Protease</keyword>
<dbReference type="CDD" id="cd06577">
    <property type="entry name" value="PASTA_pknB"/>
    <property type="match status" value="3"/>
</dbReference>
<sequence length="870" mass="94981">MGCIFSRKFLATIMVMFVLTSIAGGIFVYEATRDLPDIGDVKSVIKTQTTHIYAADGTLITRLFQENRTIVPLKDISPTIQKAVISVEDQRYYQHRGVDYIRIIGALIKDVRQMETAQGGSTITQQYVKNAYFSPEKTVSRKLREAFLATKLERTYKKEEILEKYLNTIYFGSGAYGIEAAAQSYFGVPASKLNLEQSALLAGMIKAPELYNPYRNPEGAVKRRDLVIGLMVDQGYADEKEAGIAKERPLALQPRQRSYQGIAPYFTEWIKTELKELGYDEKAIYSQGFRIHTTLDPKMQESSELAWKKYLPSSTDPDVALVSIEPKSGAVRAMVGGKDFARQKFNIAAQWPGRQPGSAFKPFTLTAALMDGVSPDDGYEASSPKVFKIAGSANWKVHNSSGESGSGYMDLRRATAWSVNVVYAGLIMKIGADNVVKVAKDLGITSKLEANPAITLGGLERGVTPLEMANAYATLANGGKHNKAYGVAKITTAQGELIYKHKAEPEQVIDKAVAYLVTESLRGVIQSGTGRRAAIGRPAAGKTGTSQDYVDAWFCGYTPDLATAVWVGYVREPGEPPKPMKNVHGIRVSGGSFPAQIWSAHMKRALKDIKERSFDKPSSGSFSQIQMCDETNLLTTEWCPKTSYHVFVRKYKPSNVKTCNVHQPIPLPDLIGLTQDEAIAKLTELKLGHTLINKPFAGPPGQVFEQNPAAGTEVKEEAIVELSISTGGDVITEDGNGTVVPNVIGLAVDTAVDELENRGFVVTGESRLSNEPQNQVIAQRPPAGFIAEPGANITIVISGESGKVIMPDVRGKSEARARDILESKGFEISTYSDSNKESVEKYGAGNISKQDPKARARIERGAKVVLYVTT</sequence>
<comment type="similarity">
    <text evidence="1">In the C-terminal section; belongs to the transpeptidase family.</text>
</comment>
<dbReference type="GO" id="GO:0030288">
    <property type="term" value="C:outer membrane-bounded periplasmic space"/>
    <property type="evidence" value="ECO:0007669"/>
    <property type="project" value="TreeGrafter"/>
</dbReference>
<evidence type="ECO:0000256" key="8">
    <source>
        <dbReference type="ARBA" id="ARBA00022960"/>
    </source>
</evidence>
<dbReference type="Pfam" id="PF00905">
    <property type="entry name" value="Transpeptidase"/>
    <property type="match status" value="1"/>
</dbReference>
<dbReference type="GO" id="GO:0008955">
    <property type="term" value="F:peptidoglycan glycosyltransferase activity"/>
    <property type="evidence" value="ECO:0007669"/>
    <property type="project" value="UniProtKB-EC"/>
</dbReference>
<comment type="catalytic activity">
    <reaction evidence="12">
        <text>Preferential cleavage: (Ac)2-L-Lys-D-Ala-|-D-Ala. Also transpeptidation of peptidyl-alanyl moieties that are N-acyl substituents of D-alanine.</text>
        <dbReference type="EC" id="3.4.16.4"/>
    </reaction>
</comment>
<name>A0A1F2UTD1_9ACTN</name>
<feature type="domain" description="PASTA" evidence="15">
    <location>
        <begin position="799"/>
        <end position="870"/>
    </location>
</feature>
<dbReference type="PANTHER" id="PTHR32282:SF33">
    <property type="entry name" value="PEPTIDOGLYCAN GLYCOSYLTRANSFERASE"/>
    <property type="match status" value="1"/>
</dbReference>
<keyword evidence="14" id="KW-0472">Membrane</keyword>
<evidence type="ECO:0000256" key="1">
    <source>
        <dbReference type="ARBA" id="ARBA00007090"/>
    </source>
</evidence>
<keyword evidence="8" id="KW-0133">Cell shape</keyword>
<protein>
    <recommendedName>
        <fullName evidence="15">PASTA domain-containing protein</fullName>
    </recommendedName>
</protein>
<keyword evidence="7" id="KW-0378">Hydrolase</keyword>
<evidence type="ECO:0000313" key="17">
    <source>
        <dbReference type="Proteomes" id="UP000178086"/>
    </source>
</evidence>
<dbReference type="GO" id="GO:0006508">
    <property type="term" value="P:proteolysis"/>
    <property type="evidence" value="ECO:0007669"/>
    <property type="project" value="UniProtKB-KW"/>
</dbReference>
<dbReference type="Gene3D" id="3.30.10.20">
    <property type="match status" value="3"/>
</dbReference>
<evidence type="ECO:0000256" key="3">
    <source>
        <dbReference type="ARBA" id="ARBA00022645"/>
    </source>
</evidence>
<feature type="transmembrane region" description="Helical" evidence="14">
    <location>
        <begin position="9"/>
        <end position="29"/>
    </location>
</feature>
<reference evidence="16 17" key="1">
    <citation type="journal article" date="2016" name="Nat. Commun.">
        <title>Thousands of microbial genomes shed light on interconnected biogeochemical processes in an aquifer system.</title>
        <authorList>
            <person name="Anantharaman K."/>
            <person name="Brown C.T."/>
            <person name="Hug L.A."/>
            <person name="Sharon I."/>
            <person name="Castelle C.J."/>
            <person name="Probst A.J."/>
            <person name="Thomas B.C."/>
            <person name="Singh A."/>
            <person name="Wilkins M.J."/>
            <person name="Karaoz U."/>
            <person name="Brodie E.L."/>
            <person name="Williams K.H."/>
            <person name="Hubbard S.S."/>
            <person name="Banfield J.F."/>
        </authorList>
    </citation>
    <scope>NUCLEOTIDE SEQUENCE [LARGE SCALE GENOMIC DNA]</scope>
</reference>
<evidence type="ECO:0000256" key="12">
    <source>
        <dbReference type="ARBA" id="ARBA00034000"/>
    </source>
</evidence>
<dbReference type="GO" id="GO:0071555">
    <property type="term" value="P:cell wall organization"/>
    <property type="evidence" value="ECO:0007669"/>
    <property type="project" value="UniProtKB-KW"/>
</dbReference>
<feature type="domain" description="PASTA" evidence="15">
    <location>
        <begin position="663"/>
        <end position="726"/>
    </location>
</feature>
<organism evidence="16 17">
    <name type="scientific">Candidatus Aquicultor primus</name>
    <dbReference type="NCBI Taxonomy" id="1797195"/>
    <lineage>
        <taxon>Bacteria</taxon>
        <taxon>Bacillati</taxon>
        <taxon>Actinomycetota</taxon>
        <taxon>Candidatus Aquicultoria</taxon>
        <taxon>Candidatus Aquicultorales</taxon>
        <taxon>Candidatus Aquicultoraceae</taxon>
        <taxon>Candidatus Aquicultor</taxon>
    </lineage>
</organism>
<dbReference type="Pfam" id="PF03793">
    <property type="entry name" value="PASTA"/>
    <property type="match status" value="3"/>
</dbReference>